<sequence length="84" mass="9768">MDAKLTLSFDEQIILKAKRYAERNNISLSRMIEHLLTQVIEKPYQSLEDFPVSDWVGMVAEGPAEYKTKKSKKIDKEDFFASKK</sequence>
<dbReference type="Pfam" id="PF19891">
    <property type="entry name" value="DUF6364"/>
    <property type="match status" value="1"/>
</dbReference>
<protein>
    <recommendedName>
        <fullName evidence="3">CopG family transcriptional regulator</fullName>
    </recommendedName>
</protein>
<dbReference type="Proteomes" id="UP000660024">
    <property type="component" value="Unassembled WGS sequence"/>
</dbReference>
<proteinExistence type="predicted"/>
<accession>A0ABS1BG86</accession>
<gene>
    <name evidence="1" type="ORF">I5M32_02700</name>
</gene>
<evidence type="ECO:0000313" key="1">
    <source>
        <dbReference type="EMBL" id="MBK0381857.1"/>
    </source>
</evidence>
<reference evidence="1 2" key="1">
    <citation type="submission" date="2020-12" db="EMBL/GenBank/DDBJ databases">
        <title>Bacterial novel species Pedobacter sp. SD-b isolated from soil.</title>
        <authorList>
            <person name="Jung H.-Y."/>
        </authorList>
    </citation>
    <scope>NUCLEOTIDE SEQUENCE [LARGE SCALE GENOMIC DNA]</scope>
    <source>
        <strain evidence="1 2">SD-b</strain>
    </source>
</reference>
<evidence type="ECO:0008006" key="3">
    <source>
        <dbReference type="Google" id="ProtNLM"/>
    </source>
</evidence>
<dbReference type="EMBL" id="JAEHFY010000003">
    <property type="protein sequence ID" value="MBK0381857.1"/>
    <property type="molecule type" value="Genomic_DNA"/>
</dbReference>
<dbReference type="RefSeq" id="WP_200584642.1">
    <property type="nucleotide sequence ID" value="NZ_JAEHFY010000003.1"/>
</dbReference>
<dbReference type="InterPro" id="IPR045944">
    <property type="entry name" value="DUF6364"/>
</dbReference>
<name>A0ABS1BG86_9SPHI</name>
<comment type="caution">
    <text evidence="1">The sequence shown here is derived from an EMBL/GenBank/DDBJ whole genome shotgun (WGS) entry which is preliminary data.</text>
</comment>
<organism evidence="1 2">
    <name type="scientific">Pedobacter segetis</name>
    <dbReference type="NCBI Taxonomy" id="2793069"/>
    <lineage>
        <taxon>Bacteria</taxon>
        <taxon>Pseudomonadati</taxon>
        <taxon>Bacteroidota</taxon>
        <taxon>Sphingobacteriia</taxon>
        <taxon>Sphingobacteriales</taxon>
        <taxon>Sphingobacteriaceae</taxon>
        <taxon>Pedobacter</taxon>
    </lineage>
</organism>
<evidence type="ECO:0000313" key="2">
    <source>
        <dbReference type="Proteomes" id="UP000660024"/>
    </source>
</evidence>
<keyword evidence="2" id="KW-1185">Reference proteome</keyword>